<accession>A0ABK0LP85</accession>
<organism evidence="2 3">
    <name type="scientific">Rattus norvegicus</name>
    <name type="common">Rat</name>
    <dbReference type="NCBI Taxonomy" id="10116"/>
    <lineage>
        <taxon>Eukaryota</taxon>
        <taxon>Metazoa</taxon>
        <taxon>Chordata</taxon>
        <taxon>Craniata</taxon>
        <taxon>Vertebrata</taxon>
        <taxon>Euteleostomi</taxon>
        <taxon>Mammalia</taxon>
        <taxon>Eutheria</taxon>
        <taxon>Euarchontoglires</taxon>
        <taxon>Glires</taxon>
        <taxon>Rodentia</taxon>
        <taxon>Myomorpha</taxon>
        <taxon>Muroidea</taxon>
        <taxon>Muridae</taxon>
        <taxon>Murinae</taxon>
        <taxon>Rattus</taxon>
    </lineage>
</organism>
<keyword evidence="3" id="KW-1185">Reference proteome</keyword>
<sequence length="35" mass="3548">MRLVVKAAALAAGATGGQHKCSCDGSEETEDPQSE</sequence>
<name>A0ABK0LP85_RAT</name>
<reference evidence="2" key="2">
    <citation type="submission" date="2025-08" db="UniProtKB">
        <authorList>
            <consortium name="Ensembl"/>
        </authorList>
    </citation>
    <scope>IDENTIFICATION</scope>
    <source>
        <strain evidence="2">Brown Norway</strain>
    </source>
</reference>
<feature type="compositionally biased region" description="Acidic residues" evidence="1">
    <location>
        <begin position="25"/>
        <end position="35"/>
    </location>
</feature>
<evidence type="ECO:0000256" key="1">
    <source>
        <dbReference type="SAM" id="MobiDB-lite"/>
    </source>
</evidence>
<gene>
    <name evidence="2" type="primary">Mcee</name>
</gene>
<proteinExistence type="predicted"/>
<evidence type="ECO:0000313" key="2">
    <source>
        <dbReference type="Ensembl" id="ENSRNOP00000104783.1"/>
    </source>
</evidence>
<dbReference type="RGD" id="1309966">
    <property type="gene designation" value="Mcee"/>
</dbReference>
<dbReference type="Ensembl" id="ENSRNOT00000166776.1">
    <property type="protein sequence ID" value="ENSRNOP00000104783.1"/>
    <property type="gene ID" value="ENSRNOG00000016327.8"/>
</dbReference>
<reference evidence="2" key="3">
    <citation type="submission" date="2025-09" db="UniProtKB">
        <authorList>
            <consortium name="Ensembl"/>
        </authorList>
    </citation>
    <scope>IDENTIFICATION</scope>
    <source>
        <strain evidence="2">Brown Norway</strain>
    </source>
</reference>
<feature type="region of interest" description="Disordered" evidence="1">
    <location>
        <begin position="15"/>
        <end position="35"/>
    </location>
</feature>
<reference evidence="2" key="1">
    <citation type="submission" date="2024-01" db="EMBL/GenBank/DDBJ databases">
        <title>GRCr8: a new rat reference genome assembly contstructed from accurate long reads and long range scaffolding.</title>
        <authorList>
            <person name="Doris P.A."/>
            <person name="Kalbfleisch T."/>
            <person name="Li K."/>
            <person name="Howe K."/>
            <person name="Wood J."/>
        </authorList>
    </citation>
    <scope>NUCLEOTIDE SEQUENCE [LARGE SCALE GENOMIC DNA]</scope>
    <source>
        <strain evidence="2">Brown Norway</strain>
    </source>
</reference>
<evidence type="ECO:0000313" key="3">
    <source>
        <dbReference type="Proteomes" id="UP000002494"/>
    </source>
</evidence>
<dbReference type="GeneTree" id="ENSGT00940000153941"/>
<protein>
    <submittedName>
        <fullName evidence="2">Methylmalonyl CoA epimerase</fullName>
    </submittedName>
</protein>
<dbReference type="Proteomes" id="UP000002494">
    <property type="component" value="Chromosome 1"/>
</dbReference>